<gene>
    <name evidence="2" type="ORF">ACFQ2J_15850</name>
</gene>
<dbReference type="InterPro" id="IPR015421">
    <property type="entry name" value="PyrdxlP-dep_Trfase_major"/>
</dbReference>
<dbReference type="InterPro" id="IPR015424">
    <property type="entry name" value="PyrdxlP-dep_Trfase"/>
</dbReference>
<dbReference type="CDD" id="cd00616">
    <property type="entry name" value="AHBA_syn"/>
    <property type="match status" value="1"/>
</dbReference>
<dbReference type="PANTHER" id="PTHR30244">
    <property type="entry name" value="TRANSAMINASE"/>
    <property type="match status" value="1"/>
</dbReference>
<dbReference type="PIRSF" id="PIRSF000390">
    <property type="entry name" value="PLP_StrS"/>
    <property type="match status" value="1"/>
</dbReference>
<dbReference type="InterPro" id="IPR015422">
    <property type="entry name" value="PyrdxlP-dep_Trfase_small"/>
</dbReference>
<dbReference type="Pfam" id="PF01041">
    <property type="entry name" value="DegT_DnrJ_EryC1"/>
    <property type="match status" value="1"/>
</dbReference>
<keyword evidence="3" id="KW-1185">Reference proteome</keyword>
<dbReference type="GO" id="GO:0008483">
    <property type="term" value="F:transaminase activity"/>
    <property type="evidence" value="ECO:0007669"/>
    <property type="project" value="UniProtKB-KW"/>
</dbReference>
<dbReference type="InterPro" id="IPR000653">
    <property type="entry name" value="DegT/StrS_aminotransferase"/>
</dbReference>
<organism evidence="2 3">
    <name type="scientific">Thalassobacillus hwangdonensis</name>
    <dbReference type="NCBI Taxonomy" id="546108"/>
    <lineage>
        <taxon>Bacteria</taxon>
        <taxon>Bacillati</taxon>
        <taxon>Bacillota</taxon>
        <taxon>Bacilli</taxon>
        <taxon>Bacillales</taxon>
        <taxon>Bacillaceae</taxon>
        <taxon>Thalassobacillus</taxon>
    </lineage>
</organism>
<comment type="caution">
    <text evidence="2">The sequence shown here is derived from an EMBL/GenBank/DDBJ whole genome shotgun (WGS) entry which is preliminary data.</text>
</comment>
<dbReference type="Proteomes" id="UP001596990">
    <property type="component" value="Unassembled WGS sequence"/>
</dbReference>
<dbReference type="Gene3D" id="3.40.640.10">
    <property type="entry name" value="Type I PLP-dependent aspartate aminotransferase-like (Major domain)"/>
    <property type="match status" value="1"/>
</dbReference>
<evidence type="ECO:0000313" key="2">
    <source>
        <dbReference type="EMBL" id="MFD1020662.1"/>
    </source>
</evidence>
<name>A0ABW3L477_9BACI</name>
<keyword evidence="2" id="KW-0032">Aminotransferase</keyword>
<keyword evidence="2" id="KW-0808">Transferase</keyword>
<dbReference type="PANTHER" id="PTHR30244:SF34">
    <property type="entry name" value="DTDP-4-AMINO-4,6-DIDEOXYGALACTOSE TRANSAMINASE"/>
    <property type="match status" value="1"/>
</dbReference>
<evidence type="ECO:0000256" key="1">
    <source>
        <dbReference type="RuleBase" id="RU004508"/>
    </source>
</evidence>
<dbReference type="Gene3D" id="3.90.1150.10">
    <property type="entry name" value="Aspartate Aminotransferase, domain 1"/>
    <property type="match status" value="1"/>
</dbReference>
<comment type="similarity">
    <text evidence="1">Belongs to the DegT/DnrJ/EryC1 family.</text>
</comment>
<dbReference type="SUPFAM" id="SSF53383">
    <property type="entry name" value="PLP-dependent transferases"/>
    <property type="match status" value="1"/>
</dbReference>
<sequence length="383" mass="42649">MKKKERIYLAPPHMSGRELQYIQEAFRSNWISSMGSNIDEMEKQLAAYTGAKHTLLTSSGTAALHLALRVLEVGQGDTIFCSSLTFVASANAILYQHAIPVFIDSEPDSWNMSPKALERAFEDAEKKGKLPKAVVIVHLYGQSSDMEALQEICNRYQVPIVEDAAESLGATYKGVQSGTLGRIGIYSFNGNKIITTSGGGAIVSEDPDLIEKAKFWANQAKEPALHYQHEEMGFNYRMSNILAGIGRAQLEVLDQRIRKKRRIFERYNASLQSLPGFEFMKEMTYGTSTRWLSALTVDPDVSSSTALEIIKALSDENIESRPVWKPLHLQPLFKGAAYFSHQPEESVSDRLYEHGICLPSGTNLTDAQQDEVIKIIHKVVTST</sequence>
<accession>A0ABW3L477</accession>
<proteinExistence type="inferred from homology"/>
<dbReference type="EMBL" id="JBHTKL010000006">
    <property type="protein sequence ID" value="MFD1020662.1"/>
    <property type="molecule type" value="Genomic_DNA"/>
</dbReference>
<reference evidence="3" key="1">
    <citation type="journal article" date="2019" name="Int. J. Syst. Evol. Microbiol.">
        <title>The Global Catalogue of Microorganisms (GCM) 10K type strain sequencing project: providing services to taxonomists for standard genome sequencing and annotation.</title>
        <authorList>
            <consortium name="The Broad Institute Genomics Platform"/>
            <consortium name="The Broad Institute Genome Sequencing Center for Infectious Disease"/>
            <person name="Wu L."/>
            <person name="Ma J."/>
        </authorList>
    </citation>
    <scope>NUCLEOTIDE SEQUENCE [LARGE SCALE GENOMIC DNA]</scope>
    <source>
        <strain evidence="3">CCUG 56607</strain>
    </source>
</reference>
<dbReference type="RefSeq" id="WP_386062760.1">
    <property type="nucleotide sequence ID" value="NZ_JBHTKL010000006.1"/>
</dbReference>
<protein>
    <submittedName>
        <fullName evidence="2">DegT/DnrJ/EryC1/StrS family aminotransferase</fullName>
    </submittedName>
</protein>
<evidence type="ECO:0000313" key="3">
    <source>
        <dbReference type="Proteomes" id="UP001596990"/>
    </source>
</evidence>
<keyword evidence="1" id="KW-0663">Pyridoxal phosphate</keyword>